<accession>A0A6G1DYL5</accession>
<reference evidence="1 2" key="1">
    <citation type="submission" date="2019-11" db="EMBL/GenBank/DDBJ databases">
        <title>Whole genome sequence of Oryza granulata.</title>
        <authorList>
            <person name="Li W."/>
        </authorList>
    </citation>
    <scope>NUCLEOTIDE SEQUENCE [LARGE SCALE GENOMIC DNA]</scope>
    <source>
        <strain evidence="2">cv. Menghai</strain>
        <tissue evidence="1">Leaf</tissue>
    </source>
</reference>
<protein>
    <submittedName>
        <fullName evidence="1">Uncharacterized protein</fullName>
    </submittedName>
</protein>
<name>A0A6G1DYL5_9ORYZ</name>
<keyword evidence="2" id="KW-1185">Reference proteome</keyword>
<gene>
    <name evidence="1" type="ORF">E2562_017109</name>
</gene>
<organism evidence="1 2">
    <name type="scientific">Oryza meyeriana var. granulata</name>
    <dbReference type="NCBI Taxonomy" id="110450"/>
    <lineage>
        <taxon>Eukaryota</taxon>
        <taxon>Viridiplantae</taxon>
        <taxon>Streptophyta</taxon>
        <taxon>Embryophyta</taxon>
        <taxon>Tracheophyta</taxon>
        <taxon>Spermatophyta</taxon>
        <taxon>Magnoliopsida</taxon>
        <taxon>Liliopsida</taxon>
        <taxon>Poales</taxon>
        <taxon>Poaceae</taxon>
        <taxon>BOP clade</taxon>
        <taxon>Oryzoideae</taxon>
        <taxon>Oryzeae</taxon>
        <taxon>Oryzinae</taxon>
        <taxon>Oryza</taxon>
        <taxon>Oryza meyeriana</taxon>
    </lineage>
</organism>
<dbReference type="AlphaFoldDB" id="A0A6G1DYL5"/>
<dbReference type="EMBL" id="SPHZ02000005">
    <property type="protein sequence ID" value="KAF0917204.1"/>
    <property type="molecule type" value="Genomic_DNA"/>
</dbReference>
<sequence>MPGSPEQDALVKLLKVPILEDTWTDEATIQIRDSVMHRKSEAAPRFFFAELRTRDTMLPTCIVSLDDDSEIQDDPQPKCCRQDDPWPECWPSIQRAGCLGREN</sequence>
<evidence type="ECO:0000313" key="2">
    <source>
        <dbReference type="Proteomes" id="UP000479710"/>
    </source>
</evidence>
<dbReference type="Proteomes" id="UP000479710">
    <property type="component" value="Unassembled WGS sequence"/>
</dbReference>
<evidence type="ECO:0000313" key="1">
    <source>
        <dbReference type="EMBL" id="KAF0917204.1"/>
    </source>
</evidence>
<comment type="caution">
    <text evidence="1">The sequence shown here is derived from an EMBL/GenBank/DDBJ whole genome shotgun (WGS) entry which is preliminary data.</text>
</comment>
<proteinExistence type="predicted"/>